<dbReference type="eggNOG" id="KOG0619">
    <property type="taxonomic scope" value="Eukaryota"/>
</dbReference>
<proteinExistence type="predicted"/>
<evidence type="ECO:0000256" key="1">
    <source>
        <dbReference type="ARBA" id="ARBA00022614"/>
    </source>
</evidence>
<dbReference type="Pfam" id="PF13306">
    <property type="entry name" value="LRR_5"/>
    <property type="match status" value="1"/>
</dbReference>
<dbReference type="SMART" id="SM00365">
    <property type="entry name" value="LRR_SD22"/>
    <property type="match status" value="8"/>
</dbReference>
<dbReference type="EnsemblMetazoa" id="MDOA009473-RB">
    <property type="protein sequence ID" value="MDOA009473-PB"/>
    <property type="gene ID" value="MDOA009473"/>
</dbReference>
<dbReference type="Pfam" id="PF13855">
    <property type="entry name" value="LRR_8"/>
    <property type="match status" value="7"/>
</dbReference>
<protein>
    <submittedName>
        <fullName evidence="7">Toll-like receptor 3</fullName>
    </submittedName>
</protein>
<dbReference type="PROSITE" id="PS51450">
    <property type="entry name" value="LRR"/>
    <property type="match status" value="8"/>
</dbReference>
<dbReference type="EnsemblMetazoa" id="MDOA009473-RA">
    <property type="protein sequence ID" value="MDOA009473-PA"/>
    <property type="gene ID" value="MDOA009473"/>
</dbReference>
<reference evidence="5" key="1">
    <citation type="submission" date="2020-05" db="UniProtKB">
        <authorList>
            <consortium name="EnsemblMetazoa"/>
        </authorList>
    </citation>
    <scope>IDENTIFICATION</scope>
    <source>
        <strain evidence="5">Aabys</strain>
    </source>
</reference>
<name>A0A1I8MXN6_MUSDO</name>
<dbReference type="AlphaFoldDB" id="A0A1I8MXN6"/>
<feature type="signal peptide" evidence="4">
    <location>
        <begin position="1"/>
        <end position="32"/>
    </location>
</feature>
<dbReference type="InterPro" id="IPR003591">
    <property type="entry name" value="Leu-rich_rpt_typical-subtyp"/>
</dbReference>
<dbReference type="InterPro" id="IPR050541">
    <property type="entry name" value="LRR_TM_domain-containing"/>
</dbReference>
<dbReference type="InterPro" id="IPR032675">
    <property type="entry name" value="LRR_dom_sf"/>
</dbReference>
<dbReference type="EnsemblMetazoa" id="MDOA009473-RC">
    <property type="protein sequence ID" value="MDOA009473-PC"/>
    <property type="gene ID" value="MDOA009473"/>
</dbReference>
<evidence type="ECO:0000256" key="3">
    <source>
        <dbReference type="ARBA" id="ARBA00022737"/>
    </source>
</evidence>
<evidence type="ECO:0000313" key="7">
    <source>
        <dbReference type="RefSeq" id="XP_058987008.1"/>
    </source>
</evidence>
<dbReference type="VEuPathDB" id="VectorBase:MDOMA2_018295"/>
<dbReference type="OrthoDB" id="5789657at2759"/>
<dbReference type="GO" id="GO:0005886">
    <property type="term" value="C:plasma membrane"/>
    <property type="evidence" value="ECO:0007669"/>
    <property type="project" value="TreeGrafter"/>
</dbReference>
<dbReference type="InterPro" id="IPR026906">
    <property type="entry name" value="LRR_5"/>
</dbReference>
<evidence type="ECO:0000256" key="2">
    <source>
        <dbReference type="ARBA" id="ARBA00022729"/>
    </source>
</evidence>
<accession>A0A1I8MXN6</accession>
<dbReference type="Gene3D" id="3.80.10.10">
    <property type="entry name" value="Ribonuclease Inhibitor"/>
    <property type="match status" value="8"/>
</dbReference>
<dbReference type="PANTHER" id="PTHR24369:SF210">
    <property type="entry name" value="CHAOPTIN-RELATED"/>
    <property type="match status" value="1"/>
</dbReference>
<gene>
    <name evidence="5" type="primary">101895699</name>
    <name evidence="7" type="synonym">LOC101895699</name>
</gene>
<dbReference type="PANTHER" id="PTHR24369">
    <property type="entry name" value="ANTIGEN BSP, PUTATIVE-RELATED"/>
    <property type="match status" value="1"/>
</dbReference>
<evidence type="ECO:0000313" key="6">
    <source>
        <dbReference type="Proteomes" id="UP001652621"/>
    </source>
</evidence>
<dbReference type="RefSeq" id="XP_058987008.1">
    <property type="nucleotide sequence ID" value="XM_059131025.1"/>
</dbReference>
<dbReference type="SMART" id="SM00369">
    <property type="entry name" value="LRR_TYP"/>
    <property type="match status" value="24"/>
</dbReference>
<dbReference type="Pfam" id="PF00560">
    <property type="entry name" value="LRR_1"/>
    <property type="match status" value="2"/>
</dbReference>
<dbReference type="VEuPathDB" id="VectorBase:MDOA009473"/>
<feature type="chain" id="PRO_5014271597" evidence="4">
    <location>
        <begin position="33"/>
        <end position="1115"/>
    </location>
</feature>
<keyword evidence="2 4" id="KW-0732">Signal</keyword>
<dbReference type="PRINTS" id="PR00019">
    <property type="entry name" value="LEURICHRPT"/>
</dbReference>
<dbReference type="InterPro" id="IPR001611">
    <property type="entry name" value="Leu-rich_rpt"/>
</dbReference>
<dbReference type="EnsemblMetazoa" id="MDOA009473-RD">
    <property type="protein sequence ID" value="MDOA009473-PD"/>
    <property type="gene ID" value="MDOA009473"/>
</dbReference>
<sequence>MLRLHSSCWSVTLVVFGSLLVLLTTLTPAVNSVYVYGEPKYKCPARPKLIFPCVCFNNTDIGIYVRCDNTNLATLSVAMQNLAALELPVEELIINKGHFERLFGPLFSKVQVRKLTITDTPVNTLDDYVFFGINKTLEELHIVNTNLGSITPLSFGVLGKLTHLEIDKHNFTTLAKNLFADQYIANTVTVVRIINGPLNDLPIETFQPLRKLKTLDLHGNQLENLKRNQFKNLRELEVLDISFNKIKKLEGQHIQDLTKLGWCNASHNALTELSRGAFARNAVLKVLNLSFNKIQKLDANSFRGMRFLRRLYLSDNRISDVGRGTFGAVARIGTIDLARNALKKVDYQMFTQLNYIEILNLAENNITLIEKNSFKDIYQSVINISHNALETIQPKAFENCVNITVLDLSFNRLKNFSKGVFDETTFATEFQLSHNFFSDLKDVPLEYMSALKVLNVSHNNITIVPKNTFPKLYELHTIDISHNNISTIFNGVFQTLFSLRFVNLSHNSLTEIKSSMFGTIPTLLELDLSHNQLTNIVRGALVKLASMRSLNLSHNRLEKLFQISISLNELHISHNRISKIAPGTWPVMNSLLYLDLSHNLIGDSLEESSFRGLLVLQRLHLEGNGITRPPVECLAGMSTLQYLYLQHNNITVLEKSAFGKLPVLFELNLHNNGLTELTKRSFDGLLQLLNLNMSSNGLKTIPNEVFFGLPSLRKLDLSHNKISKLDNKTHGVLDDLLSLEELNLSHNKISFVTKKTFPENPYIPYNLKYLDLSYNQMPVLTYDITFGTKKLLRLNLSHNSINELRRGVLGNFTRLQYLDLSNNELSNLQSEPHLFDLPMNLTEIYLQNNQLYRLNFTQFLRKEDQFKIIDLRNNSLTEFPLSLVWNLKNGTDVRFQGNPLHCTCAARPIKHYTLQLAELTEDLKNVTCATPALNRNKYLSEVEDETLQCPEADEREMYTGLEYDKLSDVRFRDIVVHNGNISVIWFVVTSRDVADFIVFIRDRNNNILYREDFLYNIRKADIPVSLFSDNFELYREICIISKDSNGETGNWFHAQCNELPPLKEERRFFFFASSPSRGRGMKSRSAASPAMWRPNVLVMFGNLLLLKFVLKMWLI</sequence>
<keyword evidence="1" id="KW-0433">Leucine-rich repeat</keyword>
<dbReference type="Proteomes" id="UP001652621">
    <property type="component" value="Unplaced"/>
</dbReference>
<dbReference type="STRING" id="7370.A0A1I8MXN6"/>
<evidence type="ECO:0000313" key="5">
    <source>
        <dbReference type="EnsemblMetazoa" id="MDOA009473-PB"/>
    </source>
</evidence>
<dbReference type="SUPFAM" id="SSF52058">
    <property type="entry name" value="L domain-like"/>
    <property type="match status" value="4"/>
</dbReference>
<keyword evidence="3" id="KW-0677">Repeat</keyword>
<organism evidence="5">
    <name type="scientific">Musca domestica</name>
    <name type="common">House fly</name>
    <dbReference type="NCBI Taxonomy" id="7370"/>
    <lineage>
        <taxon>Eukaryota</taxon>
        <taxon>Metazoa</taxon>
        <taxon>Ecdysozoa</taxon>
        <taxon>Arthropoda</taxon>
        <taxon>Hexapoda</taxon>
        <taxon>Insecta</taxon>
        <taxon>Pterygota</taxon>
        <taxon>Neoptera</taxon>
        <taxon>Endopterygota</taxon>
        <taxon>Diptera</taxon>
        <taxon>Brachycera</taxon>
        <taxon>Muscomorpha</taxon>
        <taxon>Muscoidea</taxon>
        <taxon>Muscidae</taxon>
        <taxon>Musca</taxon>
    </lineage>
</organism>
<evidence type="ECO:0000256" key="4">
    <source>
        <dbReference type="SAM" id="SignalP"/>
    </source>
</evidence>
<reference evidence="7" key="2">
    <citation type="submission" date="2025-05" db="UniProtKB">
        <authorList>
            <consortium name="RefSeq"/>
        </authorList>
    </citation>
    <scope>IDENTIFICATION</scope>
    <source>
        <strain evidence="7">Aabys</strain>
        <tissue evidence="7">Whole body</tissue>
    </source>
</reference>
<dbReference type="FunFam" id="3.80.10.10:FF:001164">
    <property type="entry name" value="GH01279p"/>
    <property type="match status" value="1"/>
</dbReference>
<keyword evidence="6" id="KW-1185">Reference proteome</keyword>